<reference evidence="2" key="1">
    <citation type="submission" date="2016-10" db="EMBL/GenBank/DDBJ databases">
        <authorList>
            <person name="Varghese N."/>
            <person name="Submissions S."/>
        </authorList>
    </citation>
    <scope>NUCLEOTIDE SEQUENCE [LARGE SCALE GENOMIC DNA]</scope>
    <source>
        <strain evidence="2">DSM 16108</strain>
    </source>
</reference>
<organism evidence="1 2">
    <name type="scientific">Marinilactibacillus piezotolerans</name>
    <dbReference type="NCBI Taxonomy" id="258723"/>
    <lineage>
        <taxon>Bacteria</taxon>
        <taxon>Bacillati</taxon>
        <taxon>Bacillota</taxon>
        <taxon>Bacilli</taxon>
        <taxon>Lactobacillales</taxon>
        <taxon>Carnobacteriaceae</taxon>
        <taxon>Marinilactibacillus</taxon>
    </lineage>
</organism>
<dbReference type="RefSeq" id="WP_072695122.1">
    <property type="nucleotide sequence ID" value="NZ_FOSJ01000036.1"/>
</dbReference>
<dbReference type="GO" id="GO:0046872">
    <property type="term" value="F:metal ion binding"/>
    <property type="evidence" value="ECO:0007669"/>
    <property type="project" value="InterPro"/>
</dbReference>
<dbReference type="Gene3D" id="1.20.58.1000">
    <property type="entry name" value="Metal-sensitive repressor, helix protomer"/>
    <property type="match status" value="1"/>
</dbReference>
<dbReference type="PANTHER" id="PTHR33677:SF3">
    <property type="entry name" value="COPPER-SENSING TRANSCRIPTIONAL REPRESSOR RICR"/>
    <property type="match status" value="1"/>
</dbReference>
<evidence type="ECO:0000313" key="2">
    <source>
        <dbReference type="Proteomes" id="UP000199589"/>
    </source>
</evidence>
<gene>
    <name evidence="1" type="ORF">SAMN04488569_103611</name>
</gene>
<accession>A0A1I3ZPC5</accession>
<dbReference type="InterPro" id="IPR003735">
    <property type="entry name" value="Metal_Tscrpt_repr"/>
</dbReference>
<dbReference type="AlphaFoldDB" id="A0A1I3ZPC5"/>
<keyword evidence="1" id="KW-0238">DNA-binding</keyword>
<dbReference type="EMBL" id="FOSJ01000036">
    <property type="protein sequence ID" value="SFK45541.1"/>
    <property type="molecule type" value="Genomic_DNA"/>
</dbReference>
<dbReference type="PANTHER" id="PTHR33677">
    <property type="entry name" value="TRANSCRIPTIONAL REPRESSOR FRMR-RELATED"/>
    <property type="match status" value="1"/>
</dbReference>
<dbReference type="Proteomes" id="UP000199589">
    <property type="component" value="Unassembled WGS sequence"/>
</dbReference>
<dbReference type="InterPro" id="IPR038390">
    <property type="entry name" value="Metal_Tscrpt_repr_sf"/>
</dbReference>
<dbReference type="OrthoDB" id="9811244at2"/>
<dbReference type="GO" id="GO:0045892">
    <property type="term" value="P:negative regulation of DNA-templated transcription"/>
    <property type="evidence" value="ECO:0007669"/>
    <property type="project" value="UniProtKB-ARBA"/>
</dbReference>
<dbReference type="CDD" id="cd10148">
    <property type="entry name" value="CsoR-like_DUF156"/>
    <property type="match status" value="1"/>
</dbReference>
<keyword evidence="2" id="KW-1185">Reference proteome</keyword>
<dbReference type="Pfam" id="PF02583">
    <property type="entry name" value="Trns_repr_metal"/>
    <property type="match status" value="1"/>
</dbReference>
<protein>
    <submittedName>
        <fullName evidence="1">DNA-binding transcriptional regulator, FrmR family</fullName>
    </submittedName>
</protein>
<proteinExistence type="predicted"/>
<sequence>MAHHPDHSKENIVKRLNRIEGQIGGIKNMIMDDRPYDEVIVQLNSSRSALQKISQILLEAHADHTFMDAVSSGQTEKELESLRRAIKQYSKMI</sequence>
<name>A0A1I3ZPC5_9LACT</name>
<dbReference type="GO" id="GO:0003677">
    <property type="term" value="F:DNA binding"/>
    <property type="evidence" value="ECO:0007669"/>
    <property type="project" value="UniProtKB-KW"/>
</dbReference>
<evidence type="ECO:0000313" key="1">
    <source>
        <dbReference type="EMBL" id="SFK45541.1"/>
    </source>
</evidence>